<dbReference type="Proteomes" id="UP001151760">
    <property type="component" value="Unassembled WGS sequence"/>
</dbReference>
<comment type="caution">
    <text evidence="2">The sequence shown here is derived from an EMBL/GenBank/DDBJ whole genome shotgun (WGS) entry which is preliminary data.</text>
</comment>
<gene>
    <name evidence="2" type="ORF">Tco_0627605</name>
</gene>
<name>A0ABQ4WN30_9ASTR</name>
<feature type="compositionally biased region" description="Basic and acidic residues" evidence="1">
    <location>
        <begin position="1"/>
        <end position="23"/>
    </location>
</feature>
<accession>A0ABQ4WN30</accession>
<organism evidence="2 3">
    <name type="scientific">Tanacetum coccineum</name>
    <dbReference type="NCBI Taxonomy" id="301880"/>
    <lineage>
        <taxon>Eukaryota</taxon>
        <taxon>Viridiplantae</taxon>
        <taxon>Streptophyta</taxon>
        <taxon>Embryophyta</taxon>
        <taxon>Tracheophyta</taxon>
        <taxon>Spermatophyta</taxon>
        <taxon>Magnoliopsida</taxon>
        <taxon>eudicotyledons</taxon>
        <taxon>Gunneridae</taxon>
        <taxon>Pentapetalae</taxon>
        <taxon>asterids</taxon>
        <taxon>campanulids</taxon>
        <taxon>Asterales</taxon>
        <taxon>Asteraceae</taxon>
        <taxon>Asteroideae</taxon>
        <taxon>Anthemideae</taxon>
        <taxon>Anthemidinae</taxon>
        <taxon>Tanacetum</taxon>
    </lineage>
</organism>
<evidence type="ECO:0000313" key="2">
    <source>
        <dbReference type="EMBL" id="GJS54243.1"/>
    </source>
</evidence>
<reference evidence="2" key="1">
    <citation type="journal article" date="2022" name="Int. J. Mol. Sci.">
        <title>Draft Genome of Tanacetum Coccineum: Genomic Comparison of Closely Related Tanacetum-Family Plants.</title>
        <authorList>
            <person name="Yamashiro T."/>
            <person name="Shiraishi A."/>
            <person name="Nakayama K."/>
            <person name="Satake H."/>
        </authorList>
    </citation>
    <scope>NUCLEOTIDE SEQUENCE</scope>
</reference>
<protein>
    <submittedName>
        <fullName evidence="2">Uncharacterized protein</fullName>
    </submittedName>
</protein>
<evidence type="ECO:0000313" key="3">
    <source>
        <dbReference type="Proteomes" id="UP001151760"/>
    </source>
</evidence>
<proteinExistence type="predicted"/>
<evidence type="ECO:0000256" key="1">
    <source>
        <dbReference type="SAM" id="MobiDB-lite"/>
    </source>
</evidence>
<reference evidence="2" key="2">
    <citation type="submission" date="2022-01" db="EMBL/GenBank/DDBJ databases">
        <authorList>
            <person name="Yamashiro T."/>
            <person name="Shiraishi A."/>
            <person name="Satake H."/>
            <person name="Nakayama K."/>
        </authorList>
    </citation>
    <scope>NUCLEOTIDE SEQUENCE</scope>
</reference>
<feature type="region of interest" description="Disordered" evidence="1">
    <location>
        <begin position="1"/>
        <end position="67"/>
    </location>
</feature>
<sequence>MKTRKSQLELKRRENGKGIEETRSSLLPIPIRSPRTHNAPLSMEKETIQELTIPTEDAPSSVDKEKL</sequence>
<keyword evidence="3" id="KW-1185">Reference proteome</keyword>
<dbReference type="EMBL" id="BQNB010008783">
    <property type="protein sequence ID" value="GJS54243.1"/>
    <property type="molecule type" value="Genomic_DNA"/>
</dbReference>